<organism evidence="1 2">
    <name type="scientific">Pistacia atlantica</name>
    <dbReference type="NCBI Taxonomy" id="434234"/>
    <lineage>
        <taxon>Eukaryota</taxon>
        <taxon>Viridiplantae</taxon>
        <taxon>Streptophyta</taxon>
        <taxon>Embryophyta</taxon>
        <taxon>Tracheophyta</taxon>
        <taxon>Spermatophyta</taxon>
        <taxon>Magnoliopsida</taxon>
        <taxon>eudicotyledons</taxon>
        <taxon>Gunneridae</taxon>
        <taxon>Pentapetalae</taxon>
        <taxon>rosids</taxon>
        <taxon>malvids</taxon>
        <taxon>Sapindales</taxon>
        <taxon>Anacardiaceae</taxon>
        <taxon>Pistacia</taxon>
    </lineage>
</organism>
<evidence type="ECO:0000313" key="1">
    <source>
        <dbReference type="EMBL" id="KAJ0102962.1"/>
    </source>
</evidence>
<dbReference type="Proteomes" id="UP001164250">
    <property type="component" value="Chromosome 3"/>
</dbReference>
<protein>
    <submittedName>
        <fullName evidence="1">Uncharacterized protein</fullName>
    </submittedName>
</protein>
<reference evidence="2" key="1">
    <citation type="journal article" date="2023" name="G3 (Bethesda)">
        <title>Genome assembly and association tests identify interacting loci associated with vigor, precocity, and sex in interspecific pistachio rootstocks.</title>
        <authorList>
            <person name="Palmer W."/>
            <person name="Jacygrad E."/>
            <person name="Sagayaradj S."/>
            <person name="Cavanaugh K."/>
            <person name="Han R."/>
            <person name="Bertier L."/>
            <person name="Beede B."/>
            <person name="Kafkas S."/>
            <person name="Golino D."/>
            <person name="Preece J."/>
            <person name="Michelmore R."/>
        </authorList>
    </citation>
    <scope>NUCLEOTIDE SEQUENCE [LARGE SCALE GENOMIC DNA]</scope>
</reference>
<keyword evidence="2" id="KW-1185">Reference proteome</keyword>
<comment type="caution">
    <text evidence="1">The sequence shown here is derived from an EMBL/GenBank/DDBJ whole genome shotgun (WGS) entry which is preliminary data.</text>
</comment>
<accession>A0ACC1BV47</accession>
<dbReference type="EMBL" id="CM047899">
    <property type="protein sequence ID" value="KAJ0102962.1"/>
    <property type="molecule type" value="Genomic_DNA"/>
</dbReference>
<evidence type="ECO:0000313" key="2">
    <source>
        <dbReference type="Proteomes" id="UP001164250"/>
    </source>
</evidence>
<gene>
    <name evidence="1" type="ORF">Patl1_05106</name>
</gene>
<name>A0ACC1BV47_9ROSI</name>
<proteinExistence type="predicted"/>
<sequence>MTPYWAFLQLLELVKFVKTARKIKIKMRASNSKHGGGENNRGISGHLFTLHQRLFHALSLGTRCGGSGRELKTKWKCTDIEIQRHVVRSIAAFLDSVTADASHHPLVKDSVAHIVEALVWILQYKSGAVLSMAANVVVKLLTVIPSSILQQYILDLGDPLLSLLSSNQLEVAISCATAMNMFLSNLIVKKEKQVWEMLKERNTVACIVTEIRKFSCEIMPIDYFQGIASLLSTIMWRWPQSRYAVWNDTVLMKVLDTLLVKPDLSVKVAVVKLYSSLGLCGNAAKKLLDNGEALLQTMVLCMDSSCPLAVRAEGFRLAQCLATNEQSFLRMTSLCCEPLVKAIVCGMNRWSFGFGKILSDKMSLLVEACHLGLVTRWAGKHHIYFWNHGIEKVLLDLILEDFHGRQLQHFSSLEEQITMAQEGLNKNFLHVLRPYIWNILGWLATYCEEDFTPNANGNELHIKILIICACLEFVNSISMGHQICEIDAMQTPRSESASWAVLMMVYSPCKYISSNARFIFSEILLPNGKDYLKNLLHSLNYVSSVDCSGLSYIHQTVVDLVGLTCYLGLPEYQRHVIEGKGMKIASAFVRWYWRNHMHIKRQRFNPHWDNKFLKRTCCWVHAEEWEGDDVLLLYGLWALAELVHLSGCLKDNRDIYCDEVNSKEVPLVSILQEICNDASSDGPKWFAAYILSQFGFYGFPSKLGKRMGKALNEDEHADIQFILTDGETLSVHSVVLVVRCPSLLPPEVLPFDEKALANASVTDDAEKIHEKFQKEVRLSAHVDSQALLRLLEYVYFGFLEAGDELVNKLKPLAKSCNLQSLLRLLYRKSPTWGTPVPRSDLAAALGPVGQRCSSFIMSNVSNAEICVLPWDIILEAKATELSSWTCSVCSLPVPHMHVHKVILWSSCDYLRALFESGMQESHSQTIKVPISWEAMIKLVEWLYTDQLPSPPKGCLWDNIDSEEKLYHLLPYIELCWLADFWRLEGIQDVCYRVIVSCLDSSRELSIKIIQIASKFSLWKLAEVAAELMAPLYNKLRDSGDLEQLDEFLVDMVRTASVRHCQEISLES</sequence>